<protein>
    <submittedName>
        <fullName evidence="1">Uncharacterized protein</fullName>
    </submittedName>
</protein>
<reference evidence="2" key="1">
    <citation type="submission" date="2011-07" db="EMBL/GenBank/DDBJ databases">
        <title>The complete genome of Cyclobacterium marinum DSM 745.</title>
        <authorList>
            <person name="Lucas S."/>
            <person name="Han J."/>
            <person name="Lapidus A."/>
            <person name="Bruce D."/>
            <person name="Goodwin L."/>
            <person name="Pitluck S."/>
            <person name="Peters L."/>
            <person name="Kyrpides N."/>
            <person name="Mavromatis K."/>
            <person name="Ivanova N."/>
            <person name="Ovchinnikova G."/>
            <person name="Chertkov O."/>
            <person name="Detter J.C."/>
            <person name="Tapia R."/>
            <person name="Han C."/>
            <person name="Land M."/>
            <person name="Hauser L."/>
            <person name="Markowitz V."/>
            <person name="Cheng J.-F."/>
            <person name="Hugenholtz P."/>
            <person name="Woyke T."/>
            <person name="Wu D."/>
            <person name="Tindall B."/>
            <person name="Schuetze A."/>
            <person name="Brambilla E."/>
            <person name="Klenk H.-P."/>
            <person name="Eisen J.A."/>
        </authorList>
    </citation>
    <scope>NUCLEOTIDE SEQUENCE [LARGE SCALE GENOMIC DNA]</scope>
    <source>
        <strain evidence="2">ATCC 25205 / DSM 745 / LMG 13164 / NCIMB 1802</strain>
    </source>
</reference>
<sequence>MDMKELLLKFGIDSLDDAVYEYASNALDWWDSENRTSIEVELHQIEDGLKSISILFCPDNERIVERKKVFSSSFNRKGIKKNALVAKAVFENMHCKFKLPFSYEQNAYITTKSSESELVLERILNLIVQKVPTFKIDLNESNHEESSFEDGDTLDHFIAMMYMNSVDYTKENIIDSIKVAINIEGDQYLDELKNYIRSGKEFDYEEEYGVNKEKLNLIKETIINHTPSLRS</sequence>
<dbReference type="HOGENOM" id="CLU_1198193_0_0_10"/>
<accession>G0J2R7</accession>
<keyword evidence="2" id="KW-1185">Reference proteome</keyword>
<dbReference type="eggNOG" id="ENOG50340F5">
    <property type="taxonomic scope" value="Bacteria"/>
</dbReference>
<proteinExistence type="predicted"/>
<dbReference type="AlphaFoldDB" id="G0J2R7"/>
<dbReference type="Proteomes" id="UP000001635">
    <property type="component" value="Chromosome"/>
</dbReference>
<evidence type="ECO:0000313" key="1">
    <source>
        <dbReference type="EMBL" id="AEL26650.1"/>
    </source>
</evidence>
<dbReference type="EMBL" id="CP002955">
    <property type="protein sequence ID" value="AEL26650.1"/>
    <property type="molecule type" value="Genomic_DNA"/>
</dbReference>
<dbReference type="KEGG" id="cmr:Cycma_2914"/>
<organism evidence="1 2">
    <name type="scientific">Cyclobacterium marinum (strain ATCC 25205 / DSM 745 / LMG 13164 / NCIMB 1802)</name>
    <name type="common">Flectobacillus marinus</name>
    <dbReference type="NCBI Taxonomy" id="880070"/>
    <lineage>
        <taxon>Bacteria</taxon>
        <taxon>Pseudomonadati</taxon>
        <taxon>Bacteroidota</taxon>
        <taxon>Cytophagia</taxon>
        <taxon>Cytophagales</taxon>
        <taxon>Cyclobacteriaceae</taxon>
        <taxon>Cyclobacterium</taxon>
    </lineage>
</organism>
<gene>
    <name evidence="1" type="ordered locus">Cycma_2914</name>
</gene>
<evidence type="ECO:0000313" key="2">
    <source>
        <dbReference type="Proteomes" id="UP000001635"/>
    </source>
</evidence>
<name>G0J2R7_CYCMS</name>